<comment type="cofactor">
    <cofactor evidence="2 7">
        <name>NAD(+)</name>
        <dbReference type="ChEBI" id="CHEBI:57540"/>
    </cofactor>
</comment>
<dbReference type="GO" id="GO:0008460">
    <property type="term" value="F:dTDP-glucose 4,6-dehydratase activity"/>
    <property type="evidence" value="ECO:0007669"/>
    <property type="project" value="UniProtKB-EC"/>
</dbReference>
<organism evidence="10 11">
    <name type="scientific">Candidatus Magasanikbacteria bacterium GW2011_GWE2_42_7</name>
    <dbReference type="NCBI Taxonomy" id="1619052"/>
    <lineage>
        <taxon>Bacteria</taxon>
        <taxon>Candidatus Magasanikiibacteriota</taxon>
    </lineage>
</organism>
<comment type="catalytic activity">
    <reaction evidence="1 7">
        <text>dTDP-alpha-D-glucose = dTDP-4-dehydro-6-deoxy-alpha-D-glucose + H2O</text>
        <dbReference type="Rhea" id="RHEA:17221"/>
        <dbReference type="ChEBI" id="CHEBI:15377"/>
        <dbReference type="ChEBI" id="CHEBI:57477"/>
        <dbReference type="ChEBI" id="CHEBI:57649"/>
        <dbReference type="EC" id="4.2.1.46"/>
    </reaction>
</comment>
<evidence type="ECO:0000259" key="9">
    <source>
        <dbReference type="Pfam" id="PF16363"/>
    </source>
</evidence>
<dbReference type="PATRIC" id="fig|1619052.3.peg.702"/>
<evidence type="ECO:0000256" key="1">
    <source>
        <dbReference type="ARBA" id="ARBA00001539"/>
    </source>
</evidence>
<gene>
    <name evidence="10" type="ORF">UV42_C0033G0007</name>
</gene>
<dbReference type="EC" id="4.2.1.46" evidence="4 7"/>
<evidence type="ECO:0000313" key="10">
    <source>
        <dbReference type="EMBL" id="KKS71251.1"/>
    </source>
</evidence>
<sequence length="376" mass="43029">MKILVCGGAGFIGSNFIHHILETYPHYEVVNYDKLTYAGNLDNLRDIENNLQYSSRYTFIKGDITDYVKLTDVVQQYGITHVINFAAETHVDRSIHGDCSEFVMTNTFGVLMLLNLVKNFHLEKFVNVSTDEVYGSLELDSDSLFREDTPIQPNMPYAAAKAGGDMLCHAYYATHKTPVVVTHCSNNYGPFQYPEKLIPISVFRLLKNKPITIHGNGQNVRDWIHVNDHCNALDLMLHKGEPGEVYNVGVDNERNNVDIAKLILELMNKPSDMLVFVEDRPGNDLRYAIDATKIKALGWKPTYTRDKFEIGLSETINWYLTNKDWVQNLWEKQEDAFKINHTPTYQKKQEKHEEDVFGDEAPDAHARDTKPFPHVA</sequence>
<evidence type="ECO:0000256" key="5">
    <source>
        <dbReference type="ARBA" id="ARBA00023027"/>
    </source>
</evidence>
<keyword evidence="5" id="KW-0520">NAD</keyword>
<keyword evidence="6 7" id="KW-0456">Lyase</keyword>
<dbReference type="Pfam" id="PF16363">
    <property type="entry name" value="GDP_Man_Dehyd"/>
    <property type="match status" value="1"/>
</dbReference>
<evidence type="ECO:0000256" key="8">
    <source>
        <dbReference type="SAM" id="MobiDB-lite"/>
    </source>
</evidence>
<evidence type="ECO:0000256" key="6">
    <source>
        <dbReference type="ARBA" id="ARBA00023239"/>
    </source>
</evidence>
<comment type="caution">
    <text evidence="10">The sequence shown here is derived from an EMBL/GenBank/DDBJ whole genome shotgun (WGS) entry which is preliminary data.</text>
</comment>
<evidence type="ECO:0000256" key="2">
    <source>
        <dbReference type="ARBA" id="ARBA00001911"/>
    </source>
</evidence>
<dbReference type="Gene3D" id="3.90.25.10">
    <property type="entry name" value="UDP-galactose 4-epimerase, domain 1"/>
    <property type="match status" value="1"/>
</dbReference>
<accession>A0A0G1DK66</accession>
<dbReference type="AlphaFoldDB" id="A0A0G1DK66"/>
<evidence type="ECO:0000256" key="4">
    <source>
        <dbReference type="ARBA" id="ARBA00011990"/>
    </source>
</evidence>
<feature type="domain" description="NAD(P)-binding" evidence="9">
    <location>
        <begin position="4"/>
        <end position="306"/>
    </location>
</feature>
<evidence type="ECO:0000256" key="7">
    <source>
        <dbReference type="RuleBase" id="RU004473"/>
    </source>
</evidence>
<dbReference type="InterPro" id="IPR016040">
    <property type="entry name" value="NAD(P)-bd_dom"/>
</dbReference>
<comment type="similarity">
    <text evidence="3 7">Belongs to the NAD(P)-dependent epimerase/dehydratase family. dTDP-glucose dehydratase subfamily.</text>
</comment>
<dbReference type="Gene3D" id="3.40.50.720">
    <property type="entry name" value="NAD(P)-binding Rossmann-like Domain"/>
    <property type="match status" value="1"/>
</dbReference>
<dbReference type="InterPro" id="IPR036291">
    <property type="entry name" value="NAD(P)-bd_dom_sf"/>
</dbReference>
<dbReference type="EMBL" id="LCEK01000033">
    <property type="protein sequence ID" value="KKS71251.1"/>
    <property type="molecule type" value="Genomic_DNA"/>
</dbReference>
<dbReference type="Proteomes" id="UP000033867">
    <property type="component" value="Unassembled WGS sequence"/>
</dbReference>
<protein>
    <recommendedName>
        <fullName evidence="4 7">dTDP-glucose 4,6-dehydratase</fullName>
        <ecNumber evidence="4 7">4.2.1.46</ecNumber>
    </recommendedName>
</protein>
<proteinExistence type="inferred from homology"/>
<dbReference type="GO" id="GO:0009225">
    <property type="term" value="P:nucleotide-sugar metabolic process"/>
    <property type="evidence" value="ECO:0007669"/>
    <property type="project" value="InterPro"/>
</dbReference>
<evidence type="ECO:0000313" key="11">
    <source>
        <dbReference type="Proteomes" id="UP000033867"/>
    </source>
</evidence>
<name>A0A0G1DK66_9BACT</name>
<dbReference type="PANTHER" id="PTHR43000">
    <property type="entry name" value="DTDP-D-GLUCOSE 4,6-DEHYDRATASE-RELATED"/>
    <property type="match status" value="1"/>
</dbReference>
<dbReference type="InterPro" id="IPR005888">
    <property type="entry name" value="dTDP_Gluc_deHydtase"/>
</dbReference>
<dbReference type="CDD" id="cd05246">
    <property type="entry name" value="dTDP_GD_SDR_e"/>
    <property type="match status" value="1"/>
</dbReference>
<dbReference type="NCBIfam" id="TIGR01181">
    <property type="entry name" value="dTDP_gluc_dehyt"/>
    <property type="match status" value="1"/>
</dbReference>
<feature type="compositionally biased region" description="Basic and acidic residues" evidence="8">
    <location>
        <begin position="362"/>
        <end position="376"/>
    </location>
</feature>
<evidence type="ECO:0000256" key="3">
    <source>
        <dbReference type="ARBA" id="ARBA00008178"/>
    </source>
</evidence>
<dbReference type="SUPFAM" id="SSF51735">
    <property type="entry name" value="NAD(P)-binding Rossmann-fold domains"/>
    <property type="match status" value="1"/>
</dbReference>
<feature type="region of interest" description="Disordered" evidence="8">
    <location>
        <begin position="344"/>
        <end position="376"/>
    </location>
</feature>
<reference evidence="10 11" key="1">
    <citation type="journal article" date="2015" name="Nature">
        <title>rRNA introns, odd ribosomes, and small enigmatic genomes across a large radiation of phyla.</title>
        <authorList>
            <person name="Brown C.T."/>
            <person name="Hug L.A."/>
            <person name="Thomas B.C."/>
            <person name="Sharon I."/>
            <person name="Castelle C.J."/>
            <person name="Singh A."/>
            <person name="Wilkins M.J."/>
            <person name="Williams K.H."/>
            <person name="Banfield J.F."/>
        </authorList>
    </citation>
    <scope>NUCLEOTIDE SEQUENCE [LARGE SCALE GENOMIC DNA]</scope>
</reference>